<evidence type="ECO:0000256" key="11">
    <source>
        <dbReference type="PROSITE-ProRule" id="PRU01389"/>
    </source>
</evidence>
<dbReference type="GO" id="GO:0004519">
    <property type="term" value="F:endonuclease activity"/>
    <property type="evidence" value="ECO:0007669"/>
    <property type="project" value="UniProtKB-KW"/>
</dbReference>
<keyword evidence="9" id="KW-0175">Coiled coil</keyword>
<feature type="region of interest" description="Disordered" evidence="12">
    <location>
        <begin position="513"/>
        <end position="606"/>
    </location>
</feature>
<evidence type="ECO:0000256" key="6">
    <source>
        <dbReference type="ARBA" id="ARBA00022759"/>
    </source>
</evidence>
<feature type="region of interest" description="Disordered" evidence="12">
    <location>
        <begin position="390"/>
        <end position="447"/>
    </location>
</feature>
<keyword evidence="7 11" id="KW-0378">Hydrolase</keyword>
<feature type="repeat" description="ANK" evidence="10">
    <location>
        <begin position="437"/>
        <end position="469"/>
    </location>
</feature>
<feature type="domain" description="VLRF1" evidence="13">
    <location>
        <begin position="196"/>
        <end position="369"/>
    </location>
</feature>
<evidence type="ECO:0000256" key="10">
    <source>
        <dbReference type="PROSITE-ProRule" id="PRU00023"/>
    </source>
</evidence>
<dbReference type="InterPro" id="IPR041175">
    <property type="entry name" value="VLRF1/Vms1"/>
</dbReference>
<dbReference type="InterPro" id="IPR002110">
    <property type="entry name" value="Ankyrin_rpt"/>
</dbReference>
<name>A0A7S3QKM5_DUNTE</name>
<evidence type="ECO:0000256" key="3">
    <source>
        <dbReference type="ARBA" id="ARBA00022490"/>
    </source>
</evidence>
<proteinExistence type="inferred from homology"/>
<dbReference type="GO" id="GO:0016787">
    <property type="term" value="F:hydrolase activity"/>
    <property type="evidence" value="ECO:0007669"/>
    <property type="project" value="UniProtKB-KW"/>
</dbReference>
<dbReference type="GO" id="GO:0005737">
    <property type="term" value="C:cytoplasm"/>
    <property type="evidence" value="ECO:0007669"/>
    <property type="project" value="UniProtKB-SubCell"/>
</dbReference>
<dbReference type="PROSITE" id="PS52044">
    <property type="entry name" value="VLRF1"/>
    <property type="match status" value="1"/>
</dbReference>
<feature type="compositionally biased region" description="Acidic residues" evidence="12">
    <location>
        <begin position="124"/>
        <end position="134"/>
    </location>
</feature>
<dbReference type="Gene3D" id="1.25.40.20">
    <property type="entry name" value="Ankyrin repeat-containing domain"/>
    <property type="match status" value="1"/>
</dbReference>
<sequence length="635" mass="68129">MSLLGIIYSLPPSFFDVGVPTFEQESECRLSCLDLGHSEAQQQAIRAPGHQGGETSGQTCQACGIGVSQPGFANAAEQREHFKTDWHRYNVRRRVAKQPPVSESQFEQMLENGSEVSSISGSSSEDEDGCDDEEGGRSLTSGHQQYSVPPQVVFTAKDGRRFCVWKALIEKDASRRGVEPTPYPQLLAELQQLRASQGIFVVILLRGGHFAASVFKARAPNDGLNSQGGGAQGGAKDAFEVLDHKTCHRYVIRAKAGGRQSTKDNSGKNIKSAGAALRRYNEAALDADVSRVMASWSQYLQTADRIFVQTGSADAKSIFSADAIPHQASNSGHFQGLSSSDPRVRRIPFATQRPTFSESRRVVGLLVSVFEPSAGFLAAEQAAADAAAASLEQREKRRKERQRQKKEALQQQQELQKEEGGSDDECGDSASKEALQASQTPLHRAARAGDAGRVAALLSGGADVTARDSRGRTPYLVASTKDVRDAFRRFMAAEPDRWDYSAAGVPSALTEDLEAAQAAKKAEKKARQKAKEQERKAAANEKKKKAEEDAKAAMDDEIARAVAEASKATAKMKQPASSQAGGKVGAGKKGAAGAAAAAAQPLSPEELARRREIQAAAAEARMRALQAASASQRLY</sequence>
<gene>
    <name evidence="14" type="ORF">DTER00134_LOCUS796</name>
</gene>
<accession>A0A7S3QKM5</accession>
<dbReference type="Pfam" id="PF18826">
    <property type="entry name" value="bVLRF1"/>
    <property type="match status" value="1"/>
</dbReference>
<dbReference type="InterPro" id="IPR036770">
    <property type="entry name" value="Ankyrin_rpt-contain_sf"/>
</dbReference>
<keyword evidence="3 11" id="KW-0963">Cytoplasm</keyword>
<feature type="active site" evidence="11">
    <location>
        <position position="260"/>
    </location>
</feature>
<reference evidence="14" key="1">
    <citation type="submission" date="2021-01" db="EMBL/GenBank/DDBJ databases">
        <authorList>
            <person name="Corre E."/>
            <person name="Pelletier E."/>
            <person name="Niang G."/>
            <person name="Scheremetjew M."/>
            <person name="Finn R."/>
            <person name="Kale V."/>
            <person name="Holt S."/>
            <person name="Cochrane G."/>
            <person name="Meng A."/>
            <person name="Brown T."/>
            <person name="Cohen L."/>
        </authorList>
    </citation>
    <scope>NUCLEOTIDE SEQUENCE</scope>
    <source>
        <strain evidence="14">CCMP1320</strain>
    </source>
</reference>
<keyword evidence="4 11" id="KW-0540">Nuclease</keyword>
<evidence type="ECO:0000256" key="7">
    <source>
        <dbReference type="ARBA" id="ARBA00022801"/>
    </source>
</evidence>
<keyword evidence="5" id="KW-0677">Repeat</keyword>
<dbReference type="AlphaFoldDB" id="A0A7S3QKM5"/>
<keyword evidence="6 11" id="KW-0255">Endonuclease</keyword>
<evidence type="ECO:0000256" key="8">
    <source>
        <dbReference type="ARBA" id="ARBA00023043"/>
    </source>
</evidence>
<dbReference type="EMBL" id="HBIP01001888">
    <property type="protein sequence ID" value="CAE0485757.1"/>
    <property type="molecule type" value="Transcribed_RNA"/>
</dbReference>
<feature type="compositionally biased region" description="Basic and acidic residues" evidence="12">
    <location>
        <begin position="529"/>
        <end position="559"/>
    </location>
</feature>
<dbReference type="InterPro" id="IPR047139">
    <property type="entry name" value="ANKZ1/VMS1"/>
</dbReference>
<evidence type="ECO:0000256" key="9">
    <source>
        <dbReference type="ARBA" id="ARBA00023054"/>
    </source>
</evidence>
<dbReference type="PROSITE" id="PS50297">
    <property type="entry name" value="ANK_REP_REGION"/>
    <property type="match status" value="1"/>
</dbReference>
<evidence type="ECO:0000256" key="1">
    <source>
        <dbReference type="ARBA" id="ARBA00004496"/>
    </source>
</evidence>
<feature type="compositionally biased region" description="Low complexity" evidence="12">
    <location>
        <begin position="113"/>
        <end position="123"/>
    </location>
</feature>
<dbReference type="GO" id="GO:0036503">
    <property type="term" value="P:ERAD pathway"/>
    <property type="evidence" value="ECO:0007669"/>
    <property type="project" value="TreeGrafter"/>
</dbReference>
<dbReference type="SUPFAM" id="SSF48403">
    <property type="entry name" value="Ankyrin repeat"/>
    <property type="match status" value="1"/>
</dbReference>
<evidence type="ECO:0000313" key="14">
    <source>
        <dbReference type="EMBL" id="CAE0485757.1"/>
    </source>
</evidence>
<comment type="domain">
    <text evidence="11">The VLRF1 domain mediates binding to the 60S ribosomal subunit.</text>
</comment>
<dbReference type="PANTHER" id="PTHR16036:SF2">
    <property type="entry name" value="TRNA ENDONUCLEASE ANKZF1"/>
    <property type="match status" value="1"/>
</dbReference>
<comment type="subcellular location">
    <subcellularLocation>
        <location evidence="1">Cytoplasm</location>
    </subcellularLocation>
</comment>
<feature type="region of interest" description="Disordered" evidence="12">
    <location>
        <begin position="97"/>
        <end position="144"/>
    </location>
</feature>
<organism evidence="14">
    <name type="scientific">Dunaliella tertiolecta</name>
    <name type="common">Green alga</name>
    <dbReference type="NCBI Taxonomy" id="3047"/>
    <lineage>
        <taxon>Eukaryota</taxon>
        <taxon>Viridiplantae</taxon>
        <taxon>Chlorophyta</taxon>
        <taxon>core chlorophytes</taxon>
        <taxon>Chlorophyceae</taxon>
        <taxon>CS clade</taxon>
        <taxon>Chlamydomonadales</taxon>
        <taxon>Dunaliellaceae</taxon>
        <taxon>Dunaliella</taxon>
    </lineage>
</organism>
<evidence type="ECO:0000256" key="12">
    <source>
        <dbReference type="SAM" id="MobiDB-lite"/>
    </source>
</evidence>
<evidence type="ECO:0000259" key="13">
    <source>
        <dbReference type="PROSITE" id="PS52044"/>
    </source>
</evidence>
<dbReference type="Pfam" id="PF00023">
    <property type="entry name" value="Ank"/>
    <property type="match status" value="1"/>
</dbReference>
<dbReference type="PANTHER" id="PTHR16036">
    <property type="entry name" value="ANKYRIN REPEAT AND ZINC FINGER DOMAIN-CONTAINING PROTEIN 1"/>
    <property type="match status" value="1"/>
</dbReference>
<comment type="similarity">
    <text evidence="2 11">Belongs to the ANKZF1/VMS1 family.</text>
</comment>
<evidence type="ECO:0000256" key="4">
    <source>
        <dbReference type="ARBA" id="ARBA00022722"/>
    </source>
</evidence>
<protein>
    <recommendedName>
        <fullName evidence="13">VLRF1 domain-containing protein</fullName>
    </recommendedName>
</protein>
<evidence type="ECO:0000256" key="2">
    <source>
        <dbReference type="ARBA" id="ARBA00009262"/>
    </source>
</evidence>
<evidence type="ECO:0000256" key="5">
    <source>
        <dbReference type="ARBA" id="ARBA00022737"/>
    </source>
</evidence>
<keyword evidence="8 10" id="KW-0040">ANK repeat</keyword>
<dbReference type="PROSITE" id="PS50088">
    <property type="entry name" value="ANK_REPEAT"/>
    <property type="match status" value="1"/>
</dbReference>